<protein>
    <recommendedName>
        <fullName evidence="7">C2H2-type domain-containing protein</fullName>
    </recommendedName>
</protein>
<evidence type="ECO:0000313" key="9">
    <source>
        <dbReference type="Proteomes" id="UP000095767"/>
    </source>
</evidence>
<feature type="region of interest" description="Disordered" evidence="6">
    <location>
        <begin position="661"/>
        <end position="686"/>
    </location>
</feature>
<comment type="subcellular location">
    <subcellularLocation>
        <location evidence="1">Nucleus</location>
    </subcellularLocation>
</comment>
<evidence type="ECO:0000256" key="3">
    <source>
        <dbReference type="ARBA" id="ARBA00023125"/>
    </source>
</evidence>
<dbReference type="GO" id="GO:0005634">
    <property type="term" value="C:nucleus"/>
    <property type="evidence" value="ECO:0007669"/>
    <property type="project" value="UniProtKB-SubCell"/>
</dbReference>
<evidence type="ECO:0000259" key="7">
    <source>
        <dbReference type="PROSITE" id="PS00028"/>
    </source>
</evidence>
<feature type="region of interest" description="Disordered" evidence="6">
    <location>
        <begin position="117"/>
        <end position="154"/>
    </location>
</feature>
<gene>
    <name evidence="8" type="ORF">BAE44_0001182</name>
</gene>
<dbReference type="PROSITE" id="PS00028">
    <property type="entry name" value="ZINC_FINGER_C2H2_1"/>
    <property type="match status" value="1"/>
</dbReference>
<feature type="compositionally biased region" description="Low complexity" evidence="6">
    <location>
        <begin position="127"/>
        <end position="139"/>
    </location>
</feature>
<dbReference type="STRING" id="888268.A0A1E5WKC4"/>
<feature type="compositionally biased region" description="Polar residues" evidence="6">
    <location>
        <begin position="383"/>
        <end position="399"/>
    </location>
</feature>
<proteinExistence type="predicted"/>
<evidence type="ECO:0000256" key="4">
    <source>
        <dbReference type="ARBA" id="ARBA00023163"/>
    </source>
</evidence>
<feature type="domain" description="C2H2-type" evidence="7">
    <location>
        <begin position="348"/>
        <end position="369"/>
    </location>
</feature>
<reference evidence="8 9" key="1">
    <citation type="submission" date="2016-09" db="EMBL/GenBank/DDBJ databases">
        <title>The draft genome of Dichanthelium oligosanthes: A C3 panicoid grass species.</title>
        <authorList>
            <person name="Studer A.J."/>
            <person name="Schnable J.C."/>
            <person name="Brutnell T.P."/>
        </authorList>
    </citation>
    <scope>NUCLEOTIDE SEQUENCE [LARGE SCALE GENOMIC DNA]</scope>
    <source>
        <strain evidence="9">cv. Kellogg 1175</strain>
        <tissue evidence="8">Leaf</tissue>
    </source>
</reference>
<evidence type="ECO:0000256" key="6">
    <source>
        <dbReference type="SAM" id="MobiDB-lite"/>
    </source>
</evidence>
<feature type="region of interest" description="Disordered" evidence="6">
    <location>
        <begin position="367"/>
        <end position="410"/>
    </location>
</feature>
<dbReference type="EMBL" id="LWDX02004161">
    <property type="protein sequence ID" value="OEL37798.1"/>
    <property type="molecule type" value="Genomic_DNA"/>
</dbReference>
<evidence type="ECO:0000313" key="8">
    <source>
        <dbReference type="EMBL" id="OEL37798.1"/>
    </source>
</evidence>
<dbReference type="PANTHER" id="PTHR37701:SF17">
    <property type="entry name" value="METHYL BINDING DOMAIN117"/>
    <property type="match status" value="1"/>
</dbReference>
<evidence type="ECO:0000256" key="1">
    <source>
        <dbReference type="ARBA" id="ARBA00004123"/>
    </source>
</evidence>
<keyword evidence="5" id="KW-0539">Nucleus</keyword>
<dbReference type="OrthoDB" id="1893318at2759"/>
<feature type="region of interest" description="Disordered" evidence="6">
    <location>
        <begin position="481"/>
        <end position="536"/>
    </location>
</feature>
<evidence type="ECO:0000256" key="2">
    <source>
        <dbReference type="ARBA" id="ARBA00023015"/>
    </source>
</evidence>
<dbReference type="InterPro" id="IPR016177">
    <property type="entry name" value="DNA-bd_dom_sf"/>
</dbReference>
<dbReference type="AlphaFoldDB" id="A0A1E5WKC4"/>
<keyword evidence="2" id="KW-0805">Transcription regulation</keyword>
<name>A0A1E5WKC4_9POAL</name>
<sequence length="1148" mass="124128">MGTEVAAVVDLRALSQTNLVSLAAASPYAVDPRRGRRRDGDFLPPPKIDRAVFNESAGSRKQTFSRHRAATNISHSLTPTTAAVFPSSSAAAAPTEEDSENRLIVFHLQRLFARDDPSYPAPPAIPPRQQTLTAPATAAPAPPAPSLRPPTPAAAAAVAATDPDRELLNPKGVAVDLARLADLVDPYGEELRQRTGGLGSESELLGFMNALEGQWGSRRRRRKFVDAGMFADHLPRGWKLLLGLKRKERVAWINCRRYVSPKGHQFATCKEVSSYLMSLLGYSEAKSTATQINSAGVHDLDVNQTISIEQRQLAVPVTSVTLFSHSGDSHQQKLQKVESQIEVSPKECRKCNLTFHDQGAYMQHQLSFHQRKAKRRRVSKSSELGTNIDRNYETQQKTSGEGPGNFGQSVADVRYQGQSPAKLSGGNISGQLGVQPSLIAVPFGFQEMTVLPQQEKEPSAGEPVSMNHKDPLKEMIGFPEQEKGPAAGEPISGNHKDAQEMTDFPEQEKVPAAGETVSGHHKDPPKETTSSAEIEKGPSARELALGHHLDAIDNSDDHRTLDGTGDNAIASLSVDAESKLSTCNSVNVHENDSSKDRKLSNTDYSQKFNRSDETYGVPKEVSPSEDDPVESKSTTNLMGCADAAPVEQVAQPYDLLHGKFGGSPEENDFHNQLESNPTSATRDDPDLNSISMEVDDGNITCNVDNPTSFKSEKPLEDKIMDCEMTSLKDDAIKSGVRIRDVNLNSCSDTISSPVSGGNYETSSTPDDAIRSSIIAQCFGTNSNDENACKDGSFANQNSTSKGEDIVNQKNDMVYHSNLTMGPIPPAQINVDCFTSSCSMTPEIKNYGNRGEDDAKEAFVNSQNMTSNETGFDVEAYNSDIFNSTITESSLAQLNNAINMKNDFASCYSLSDLNTLTGGTATDEIDIHGMRNSFVSSTSRTDQNGHSTLDFDIKGSMLEALEKSDSDLENQYNGAGPSCDSLPAAGTSGNIDDFMNMQTNFGSFTSLVRAVEDVPLSRILQDQCDLQLGFGGPKQPMYPSFEQQLRMASAGAPPYGTMGRHDAVPVPEPTLMLGYAPPLGNCPPPFQLGWAPSYSKMVGVLQSVCVWCNSQFQHFGTVAEQQQADSLGYICPACKGKFSGHLGINGPSI</sequence>
<keyword evidence="3" id="KW-0238">DNA-binding</keyword>
<keyword evidence="4" id="KW-0804">Transcription</keyword>
<keyword evidence="9" id="KW-1185">Reference proteome</keyword>
<feature type="region of interest" description="Disordered" evidence="6">
    <location>
        <begin position="55"/>
        <end position="75"/>
    </location>
</feature>
<dbReference type="SUPFAM" id="SSF54171">
    <property type="entry name" value="DNA-binding domain"/>
    <property type="match status" value="1"/>
</dbReference>
<dbReference type="GO" id="GO:0003677">
    <property type="term" value="F:DNA binding"/>
    <property type="evidence" value="ECO:0007669"/>
    <property type="project" value="UniProtKB-KW"/>
</dbReference>
<feature type="compositionally biased region" description="Basic residues" evidence="6">
    <location>
        <begin position="369"/>
        <end position="379"/>
    </location>
</feature>
<feature type="compositionally biased region" description="Pro residues" evidence="6">
    <location>
        <begin position="140"/>
        <end position="152"/>
    </location>
</feature>
<feature type="region of interest" description="Disordered" evidence="6">
    <location>
        <begin position="586"/>
        <end position="633"/>
    </location>
</feature>
<feature type="compositionally biased region" description="Polar residues" evidence="6">
    <location>
        <begin position="670"/>
        <end position="680"/>
    </location>
</feature>
<dbReference type="InterPro" id="IPR013087">
    <property type="entry name" value="Znf_C2H2_type"/>
</dbReference>
<dbReference type="PANTHER" id="PTHR37701">
    <property type="entry name" value="METHYL-CPG-BINDING DOMAIN-CONTAINING PROTEIN 8"/>
    <property type="match status" value="1"/>
</dbReference>
<accession>A0A1E5WKC4</accession>
<dbReference type="Proteomes" id="UP000095767">
    <property type="component" value="Unassembled WGS sequence"/>
</dbReference>
<organism evidence="8 9">
    <name type="scientific">Dichanthelium oligosanthes</name>
    <dbReference type="NCBI Taxonomy" id="888268"/>
    <lineage>
        <taxon>Eukaryota</taxon>
        <taxon>Viridiplantae</taxon>
        <taxon>Streptophyta</taxon>
        <taxon>Embryophyta</taxon>
        <taxon>Tracheophyta</taxon>
        <taxon>Spermatophyta</taxon>
        <taxon>Magnoliopsida</taxon>
        <taxon>Liliopsida</taxon>
        <taxon>Poales</taxon>
        <taxon>Poaceae</taxon>
        <taxon>PACMAD clade</taxon>
        <taxon>Panicoideae</taxon>
        <taxon>Panicodae</taxon>
        <taxon>Paniceae</taxon>
        <taxon>Dichantheliinae</taxon>
        <taxon>Dichanthelium</taxon>
    </lineage>
</organism>
<evidence type="ECO:0000256" key="5">
    <source>
        <dbReference type="ARBA" id="ARBA00023242"/>
    </source>
</evidence>
<comment type="caution">
    <text evidence="8">The sequence shown here is derived from an EMBL/GenBank/DDBJ whole genome shotgun (WGS) entry which is preliminary data.</text>
</comment>
<dbReference type="InterPro" id="IPR037472">
    <property type="entry name" value="MBD8"/>
</dbReference>
<feature type="compositionally biased region" description="Basic and acidic residues" evidence="6">
    <location>
        <begin position="589"/>
        <end position="600"/>
    </location>
</feature>